<sequence length="222" mass="24989">MRNLLLSCFVFSLLLSAGCARQAAAPAAPVAVPAAADGLQARASGLDQVAAVFAFDLSGASVYVAPVEIDYRKRFDRATDKLRARDYELETKDREKLNGLMAETFAERFLAPRNSRLAQRRQNADYVLKLRLENFSLSAPLEPSAHYWRVYTQQSAYAVLTGTLYDRDGNPVMRFRDRREIGDNFGRGVRGSNLDRFTSVTFWSDMKVDMRRAFGSLDKSLR</sequence>
<feature type="signal peptide" evidence="1">
    <location>
        <begin position="1"/>
        <end position="23"/>
    </location>
</feature>
<protein>
    <recommendedName>
        <fullName evidence="4">DUF3313 domain-containing protein</fullName>
    </recommendedName>
</protein>
<reference evidence="3" key="1">
    <citation type="journal article" date="2019" name="Int. J. Syst. Evol. Microbiol.">
        <title>The Global Catalogue of Microorganisms (GCM) 10K type strain sequencing project: providing services to taxonomists for standard genome sequencing and annotation.</title>
        <authorList>
            <consortium name="The Broad Institute Genomics Platform"/>
            <consortium name="The Broad Institute Genome Sequencing Center for Infectious Disease"/>
            <person name="Wu L."/>
            <person name="Ma J."/>
        </authorList>
    </citation>
    <scope>NUCLEOTIDE SEQUENCE [LARGE SCALE GENOMIC DNA]</scope>
    <source>
        <strain evidence="3">KCTC 12848</strain>
    </source>
</reference>
<evidence type="ECO:0008006" key="4">
    <source>
        <dbReference type="Google" id="ProtNLM"/>
    </source>
</evidence>
<feature type="chain" id="PRO_5045104504" description="DUF3313 domain-containing protein" evidence="1">
    <location>
        <begin position="24"/>
        <end position="222"/>
    </location>
</feature>
<keyword evidence="3" id="KW-1185">Reference proteome</keyword>
<proteinExistence type="predicted"/>
<evidence type="ECO:0000256" key="1">
    <source>
        <dbReference type="SAM" id="SignalP"/>
    </source>
</evidence>
<dbReference type="Proteomes" id="UP001597425">
    <property type="component" value="Unassembled WGS sequence"/>
</dbReference>
<gene>
    <name evidence="2" type="ORF">ACFSKX_03310</name>
</gene>
<dbReference type="PROSITE" id="PS51257">
    <property type="entry name" value="PROKAR_LIPOPROTEIN"/>
    <property type="match status" value="1"/>
</dbReference>
<keyword evidence="1" id="KW-0732">Signal</keyword>
<comment type="caution">
    <text evidence="2">The sequence shown here is derived from an EMBL/GenBank/DDBJ whole genome shotgun (WGS) entry which is preliminary data.</text>
</comment>
<dbReference type="RefSeq" id="WP_265721794.1">
    <property type="nucleotide sequence ID" value="NZ_JAPIVK010000014.1"/>
</dbReference>
<accession>A0ABW5E9U5</accession>
<dbReference type="EMBL" id="JBHUJD010000003">
    <property type="protein sequence ID" value="MFD2309435.1"/>
    <property type="molecule type" value="Genomic_DNA"/>
</dbReference>
<evidence type="ECO:0000313" key="3">
    <source>
        <dbReference type="Proteomes" id="UP001597425"/>
    </source>
</evidence>
<evidence type="ECO:0000313" key="2">
    <source>
        <dbReference type="EMBL" id="MFD2309435.1"/>
    </source>
</evidence>
<name>A0ABW5E9U5_9GAMM</name>
<organism evidence="2 3">
    <name type="scientific">Microbulbifer halophilus</name>
    <dbReference type="NCBI Taxonomy" id="453963"/>
    <lineage>
        <taxon>Bacteria</taxon>
        <taxon>Pseudomonadati</taxon>
        <taxon>Pseudomonadota</taxon>
        <taxon>Gammaproteobacteria</taxon>
        <taxon>Cellvibrionales</taxon>
        <taxon>Microbulbiferaceae</taxon>
        <taxon>Microbulbifer</taxon>
    </lineage>
</organism>